<organism evidence="1 2">
    <name type="scientific">Candidozyma auris</name>
    <name type="common">Yeast</name>
    <name type="synonym">Candida auris</name>
    <dbReference type="NCBI Taxonomy" id="498019"/>
    <lineage>
        <taxon>Eukaryota</taxon>
        <taxon>Fungi</taxon>
        <taxon>Dikarya</taxon>
        <taxon>Ascomycota</taxon>
        <taxon>Saccharomycotina</taxon>
        <taxon>Pichiomycetes</taxon>
        <taxon>Metschnikowiaceae</taxon>
        <taxon>Candidozyma</taxon>
    </lineage>
</organism>
<name>A0A0L0P3H6_CANAR</name>
<proteinExistence type="predicted"/>
<dbReference type="AlphaFoldDB" id="A0A0L0P3H6"/>
<dbReference type="Proteomes" id="UP000037122">
    <property type="component" value="Unassembled WGS sequence"/>
</dbReference>
<evidence type="ECO:0000313" key="1">
    <source>
        <dbReference type="EMBL" id="KNE00785.1"/>
    </source>
</evidence>
<dbReference type="EMBL" id="LGST01000017">
    <property type="protein sequence ID" value="KNE00785.1"/>
    <property type="molecule type" value="Genomic_DNA"/>
</dbReference>
<evidence type="ECO:0000313" key="2">
    <source>
        <dbReference type="Proteomes" id="UP000037122"/>
    </source>
</evidence>
<sequence length="59" mass="6350">MELVELELPKSSRGLTVRSSLAPGFAKWSASSSLLVDETDDLFESTVAEVGPELEPKSL</sequence>
<gene>
    <name evidence="1" type="ORF">QG37_02317</name>
</gene>
<accession>A0A0L0P3H6</accession>
<comment type="caution">
    <text evidence="1">The sequence shown here is derived from an EMBL/GenBank/DDBJ whole genome shotgun (WGS) entry which is preliminary data.</text>
</comment>
<protein>
    <submittedName>
        <fullName evidence="1">Uncharacterized protein</fullName>
    </submittedName>
</protein>
<reference evidence="2" key="1">
    <citation type="journal article" date="2015" name="BMC Genomics">
        <title>Draft genome of a commonly misdiagnosed multidrug resistant pathogen Candida auris.</title>
        <authorList>
            <person name="Chatterjee S."/>
            <person name="Alampalli S.V."/>
            <person name="Nageshan R.K."/>
            <person name="Chettiar S.T."/>
            <person name="Joshi S."/>
            <person name="Tatu U.S."/>
        </authorList>
    </citation>
    <scope>NUCLEOTIDE SEQUENCE [LARGE SCALE GENOMIC DNA]</scope>
    <source>
        <strain evidence="2">6684</strain>
    </source>
</reference>
<dbReference type="VEuPathDB" id="FungiDB:QG37_02317"/>